<organism evidence="5 6">
    <name type="scientific">Aspergillus leporis</name>
    <dbReference type="NCBI Taxonomy" id="41062"/>
    <lineage>
        <taxon>Eukaryota</taxon>
        <taxon>Fungi</taxon>
        <taxon>Dikarya</taxon>
        <taxon>Ascomycota</taxon>
        <taxon>Pezizomycotina</taxon>
        <taxon>Eurotiomycetes</taxon>
        <taxon>Eurotiomycetidae</taxon>
        <taxon>Eurotiales</taxon>
        <taxon>Aspergillaceae</taxon>
        <taxon>Aspergillus</taxon>
        <taxon>Aspergillus subgen. Circumdati</taxon>
    </lineage>
</organism>
<dbReference type="EMBL" id="ML732150">
    <property type="protein sequence ID" value="KAB8079534.1"/>
    <property type="molecule type" value="Genomic_DNA"/>
</dbReference>
<proteinExistence type="predicted"/>
<feature type="region of interest" description="Disordered" evidence="2">
    <location>
        <begin position="751"/>
        <end position="811"/>
    </location>
</feature>
<feature type="compositionally biased region" description="Basic and acidic residues" evidence="2">
    <location>
        <begin position="893"/>
        <end position="907"/>
    </location>
</feature>
<dbReference type="SMART" id="SM00060">
    <property type="entry name" value="FN3"/>
    <property type="match status" value="1"/>
</dbReference>
<name>A0A5N5XIU9_9EURO</name>
<evidence type="ECO:0000313" key="6">
    <source>
        <dbReference type="Proteomes" id="UP000326565"/>
    </source>
</evidence>
<feature type="region of interest" description="Disordered" evidence="2">
    <location>
        <begin position="364"/>
        <end position="389"/>
    </location>
</feature>
<dbReference type="CDD" id="cd00063">
    <property type="entry name" value="FN3"/>
    <property type="match status" value="1"/>
</dbReference>
<feature type="compositionally biased region" description="Basic and acidic residues" evidence="2">
    <location>
        <begin position="974"/>
        <end position="987"/>
    </location>
</feature>
<feature type="compositionally biased region" description="Polar residues" evidence="2">
    <location>
        <begin position="523"/>
        <end position="537"/>
    </location>
</feature>
<feature type="region of interest" description="Disordered" evidence="2">
    <location>
        <begin position="942"/>
        <end position="1065"/>
    </location>
</feature>
<feature type="region of interest" description="Disordered" evidence="2">
    <location>
        <begin position="523"/>
        <end position="672"/>
    </location>
</feature>
<feature type="compositionally biased region" description="Basic and acidic residues" evidence="2">
    <location>
        <begin position="1035"/>
        <end position="1047"/>
    </location>
</feature>
<keyword evidence="1" id="KW-0175">Coiled coil</keyword>
<dbReference type="InterPro" id="IPR036116">
    <property type="entry name" value="FN3_sf"/>
</dbReference>
<feature type="domain" description="Fibronectin type-III" evidence="4">
    <location>
        <begin position="41"/>
        <end position="127"/>
    </location>
</feature>
<feature type="compositionally biased region" description="Polar residues" evidence="2">
    <location>
        <begin position="773"/>
        <end position="793"/>
    </location>
</feature>
<feature type="compositionally biased region" description="Polar residues" evidence="2">
    <location>
        <begin position="588"/>
        <end position="612"/>
    </location>
</feature>
<feature type="coiled-coil region" evidence="1">
    <location>
        <begin position="410"/>
        <end position="437"/>
    </location>
</feature>
<evidence type="ECO:0000256" key="1">
    <source>
        <dbReference type="SAM" id="Coils"/>
    </source>
</evidence>
<evidence type="ECO:0000256" key="2">
    <source>
        <dbReference type="SAM" id="MobiDB-lite"/>
    </source>
</evidence>
<feature type="compositionally biased region" description="Polar residues" evidence="2">
    <location>
        <begin position="999"/>
        <end position="1015"/>
    </location>
</feature>
<dbReference type="SUPFAM" id="SSF49265">
    <property type="entry name" value="Fibronectin type III"/>
    <property type="match status" value="1"/>
</dbReference>
<dbReference type="PROSITE" id="PS50853">
    <property type="entry name" value="FN3"/>
    <property type="match status" value="1"/>
</dbReference>
<feature type="chain" id="PRO_5025069426" description="Fibronectin type-III domain-containing protein" evidence="3">
    <location>
        <begin position="26"/>
        <end position="1065"/>
    </location>
</feature>
<feature type="signal peptide" evidence="3">
    <location>
        <begin position="1"/>
        <end position="25"/>
    </location>
</feature>
<dbReference type="Pfam" id="PF00041">
    <property type="entry name" value="fn3"/>
    <property type="match status" value="1"/>
</dbReference>
<dbReference type="OrthoDB" id="5572782at2759"/>
<dbReference type="Proteomes" id="UP000326565">
    <property type="component" value="Unassembled WGS sequence"/>
</dbReference>
<feature type="region of interest" description="Disordered" evidence="2">
    <location>
        <begin position="824"/>
        <end position="928"/>
    </location>
</feature>
<feature type="compositionally biased region" description="Basic and acidic residues" evidence="2">
    <location>
        <begin position="1055"/>
        <end position="1065"/>
    </location>
</feature>
<gene>
    <name evidence="5" type="ORF">BDV29DRAFT_151821</name>
</gene>
<evidence type="ECO:0000313" key="5">
    <source>
        <dbReference type="EMBL" id="KAB8079534.1"/>
    </source>
</evidence>
<evidence type="ECO:0000256" key="3">
    <source>
        <dbReference type="SAM" id="SignalP"/>
    </source>
</evidence>
<dbReference type="InterPro" id="IPR013783">
    <property type="entry name" value="Ig-like_fold"/>
</dbReference>
<dbReference type="AlphaFoldDB" id="A0A5N5XIU9"/>
<sequence>MALFLAVTILWALIWLLYRAWQVCQTPNDVLVEKLGLDIPPPPEVTLEEITAREIRIAWKQPEFHNSIHKHIIQVNGSKVGESKRAETAVEISNLIPGNIYHICVLSVSAANFQTPSAIIHVRTQSLPLSQTQQDAPVGGPIIRASVPRSTAGLAAPSAPVMSRELSGGQLPTKRSSAGRKQSPAASGAESSLANVEDLQKNAVNNDRDETLEKLADRLKSLQHENENVEKQTIDEEEEHIALLKELEKQRDDLRKRVKEKDEASGDLRKHVYKLESVNRTVQSEKAKRERLLQQKESERKKRKDDIVRWRERMARMAADAAQAKEEKASLEEDGKKRADEVREKIAKEQSEMKIIDDEIQDKGGRVKKLEEERKNHQGPDSEDGKELDRIDHERARQWEIKLSNLHARYATLVNIHAQAQQQYQEAQERLKWLTTQGPGSTGPFSLPALDLDLSTTATIRPRRHRSSLTSNVSSPMNFTAMEPSFSGGINYNPPSTSSPPFGPSSAFFNINNGMTIPGLSSQADSVSDFSFSNPQMSPRADALLPSDLLGDEESPELPRPIVRPQISDVEPPSSQLEGFPQGPPSPDSSESRPGSNFASPHENQIQEQADSQPAHLGDAAEAPKSASRRLSGLFGFHRPRGKTLADEPPLLGTLKPGQSQSFPRNLDEMDPIGARRRRLSYTGNWANPMSLFPRSNTTGVTTDSSSDHMPSRRAALTSIFSPSRFGFGSGSNLMKSSEHSDLGTGYNQFSPRHDPIDPSSILGTVRRGSLSPRPSSTFSFENQLPHPSTDNQHFGWPSAEKPGHRSPLGFSWASPSTWSRAHSRRQSTSYGSSGHLPLGLTGEPDFLQDSSFERQGRPLQAPIGTRPSSSHRPVTPKLNPAAPTFKTIVSKSSEKGGDGDRARDDASFDFLMESPSEPRTSKESYSRSLTVFTGDSYESLEQVPSAASADNSSSKESFIRKITRKGSSSKFSSWKDRSGLFSKKGDPSQGDIDEDGNGESQLAKSMDSAVSSAPSVDRSTRSSLGFFSRKSKKSDKAPSDTSERPSEQASEIGGEEHAEDFHTS</sequence>
<keyword evidence="6" id="KW-1185">Reference proteome</keyword>
<evidence type="ECO:0000259" key="4">
    <source>
        <dbReference type="PROSITE" id="PS50853"/>
    </source>
</evidence>
<dbReference type="Gene3D" id="2.60.40.10">
    <property type="entry name" value="Immunoglobulins"/>
    <property type="match status" value="1"/>
</dbReference>
<dbReference type="InterPro" id="IPR003961">
    <property type="entry name" value="FN3_dom"/>
</dbReference>
<protein>
    <recommendedName>
        <fullName evidence="4">Fibronectin type-III domain-containing protein</fullName>
    </recommendedName>
</protein>
<feature type="region of interest" description="Disordered" evidence="2">
    <location>
        <begin position="154"/>
        <end position="209"/>
    </location>
</feature>
<keyword evidence="3" id="KW-0732">Signal</keyword>
<feature type="compositionally biased region" description="Polar residues" evidence="2">
    <location>
        <begin position="824"/>
        <end position="833"/>
    </location>
</feature>
<accession>A0A5N5XIU9</accession>
<reference evidence="5 6" key="1">
    <citation type="submission" date="2019-04" db="EMBL/GenBank/DDBJ databases">
        <title>Friends and foes A comparative genomics study of 23 Aspergillus species from section Flavi.</title>
        <authorList>
            <consortium name="DOE Joint Genome Institute"/>
            <person name="Kjaerbolling I."/>
            <person name="Vesth T."/>
            <person name="Frisvad J.C."/>
            <person name="Nybo J.L."/>
            <person name="Theobald S."/>
            <person name="Kildgaard S."/>
            <person name="Isbrandt T."/>
            <person name="Kuo A."/>
            <person name="Sato A."/>
            <person name="Lyhne E.K."/>
            <person name="Kogle M.E."/>
            <person name="Wiebenga A."/>
            <person name="Kun R.S."/>
            <person name="Lubbers R.J."/>
            <person name="Makela M.R."/>
            <person name="Barry K."/>
            <person name="Chovatia M."/>
            <person name="Clum A."/>
            <person name="Daum C."/>
            <person name="Haridas S."/>
            <person name="He G."/>
            <person name="LaButti K."/>
            <person name="Lipzen A."/>
            <person name="Mondo S."/>
            <person name="Riley R."/>
            <person name="Salamov A."/>
            <person name="Simmons B.A."/>
            <person name="Magnuson J.K."/>
            <person name="Henrissat B."/>
            <person name="Mortensen U.H."/>
            <person name="Larsen T.O."/>
            <person name="Devries R.P."/>
            <person name="Grigoriev I.V."/>
            <person name="Machida M."/>
            <person name="Baker S.E."/>
            <person name="Andersen M.R."/>
        </authorList>
    </citation>
    <scope>NUCLEOTIDE SEQUENCE [LARGE SCALE GENOMIC DNA]</scope>
    <source>
        <strain evidence="5 6">CBS 151.66</strain>
    </source>
</reference>